<dbReference type="InterPro" id="IPR001148">
    <property type="entry name" value="CA_dom"/>
</dbReference>
<dbReference type="GO" id="GO:0008270">
    <property type="term" value="F:zinc ion binding"/>
    <property type="evidence" value="ECO:0007669"/>
    <property type="project" value="InterPro"/>
</dbReference>
<accession>B4LVZ6</accession>
<dbReference type="InterPro" id="IPR023561">
    <property type="entry name" value="Carbonic_anhydrase_a-class"/>
</dbReference>
<dbReference type="PANTHER" id="PTHR18952">
    <property type="entry name" value="CARBONIC ANHYDRASE"/>
    <property type="match status" value="1"/>
</dbReference>
<dbReference type="STRING" id="7244.B4LVZ6"/>
<dbReference type="GO" id="GO:0005737">
    <property type="term" value="C:cytoplasm"/>
    <property type="evidence" value="ECO:0007669"/>
    <property type="project" value="TreeGrafter"/>
</dbReference>
<reference evidence="3 4" key="1">
    <citation type="journal article" date="2007" name="Nature">
        <title>Evolution of genes and genomes on the Drosophila phylogeny.</title>
        <authorList>
            <consortium name="Drosophila 12 Genomes Consortium"/>
            <person name="Clark A.G."/>
            <person name="Eisen M.B."/>
            <person name="Smith D.R."/>
            <person name="Bergman C.M."/>
            <person name="Oliver B."/>
            <person name="Markow T.A."/>
            <person name="Kaufman T.C."/>
            <person name="Kellis M."/>
            <person name="Gelbart W."/>
            <person name="Iyer V.N."/>
            <person name="Pollard D.A."/>
            <person name="Sackton T.B."/>
            <person name="Larracuente A.M."/>
            <person name="Singh N.D."/>
            <person name="Abad J.P."/>
            <person name="Abt D.N."/>
            <person name="Adryan B."/>
            <person name="Aguade M."/>
            <person name="Akashi H."/>
            <person name="Anderson W.W."/>
            <person name="Aquadro C.F."/>
            <person name="Ardell D.H."/>
            <person name="Arguello R."/>
            <person name="Artieri C.G."/>
            <person name="Barbash D.A."/>
            <person name="Barker D."/>
            <person name="Barsanti P."/>
            <person name="Batterham P."/>
            <person name="Batzoglou S."/>
            <person name="Begun D."/>
            <person name="Bhutkar A."/>
            <person name="Blanco E."/>
            <person name="Bosak S.A."/>
            <person name="Bradley R.K."/>
            <person name="Brand A.D."/>
            <person name="Brent M.R."/>
            <person name="Brooks A.N."/>
            <person name="Brown R.H."/>
            <person name="Butlin R.K."/>
            <person name="Caggese C."/>
            <person name="Calvi B.R."/>
            <person name="Bernardo de Carvalho A."/>
            <person name="Caspi A."/>
            <person name="Castrezana S."/>
            <person name="Celniker S.E."/>
            <person name="Chang J.L."/>
            <person name="Chapple C."/>
            <person name="Chatterji S."/>
            <person name="Chinwalla A."/>
            <person name="Civetta A."/>
            <person name="Clifton S.W."/>
            <person name="Comeron J.M."/>
            <person name="Costello J.C."/>
            <person name="Coyne J.A."/>
            <person name="Daub J."/>
            <person name="David R.G."/>
            <person name="Delcher A.L."/>
            <person name="Delehaunty K."/>
            <person name="Do C.B."/>
            <person name="Ebling H."/>
            <person name="Edwards K."/>
            <person name="Eickbush T."/>
            <person name="Evans J.D."/>
            <person name="Filipski A."/>
            <person name="Findeiss S."/>
            <person name="Freyhult E."/>
            <person name="Fulton L."/>
            <person name="Fulton R."/>
            <person name="Garcia A.C."/>
            <person name="Gardiner A."/>
            <person name="Garfield D.A."/>
            <person name="Garvin B.E."/>
            <person name="Gibson G."/>
            <person name="Gilbert D."/>
            <person name="Gnerre S."/>
            <person name="Godfrey J."/>
            <person name="Good R."/>
            <person name="Gotea V."/>
            <person name="Gravely B."/>
            <person name="Greenberg A.J."/>
            <person name="Griffiths-Jones S."/>
            <person name="Gross S."/>
            <person name="Guigo R."/>
            <person name="Gustafson E.A."/>
            <person name="Haerty W."/>
            <person name="Hahn M.W."/>
            <person name="Halligan D.L."/>
            <person name="Halpern A.L."/>
            <person name="Halter G.M."/>
            <person name="Han M.V."/>
            <person name="Heger A."/>
            <person name="Hillier L."/>
            <person name="Hinrichs A.S."/>
            <person name="Holmes I."/>
            <person name="Hoskins R.A."/>
            <person name="Hubisz M.J."/>
            <person name="Hultmark D."/>
            <person name="Huntley M.A."/>
            <person name="Jaffe D.B."/>
            <person name="Jagadeeshan S."/>
            <person name="Jeck W.R."/>
            <person name="Johnson J."/>
            <person name="Jones C.D."/>
            <person name="Jordan W.C."/>
            <person name="Karpen G.H."/>
            <person name="Kataoka E."/>
            <person name="Keightley P.D."/>
            <person name="Kheradpour P."/>
            <person name="Kirkness E.F."/>
            <person name="Koerich L.B."/>
            <person name="Kristiansen K."/>
            <person name="Kudrna D."/>
            <person name="Kulathinal R.J."/>
            <person name="Kumar S."/>
            <person name="Kwok R."/>
            <person name="Lander E."/>
            <person name="Langley C.H."/>
            <person name="Lapoint R."/>
            <person name="Lazzaro B.P."/>
            <person name="Lee S.J."/>
            <person name="Levesque L."/>
            <person name="Li R."/>
            <person name="Lin C.F."/>
            <person name="Lin M.F."/>
            <person name="Lindblad-Toh K."/>
            <person name="Llopart A."/>
            <person name="Long M."/>
            <person name="Low L."/>
            <person name="Lozovsky E."/>
            <person name="Lu J."/>
            <person name="Luo M."/>
            <person name="Machado C.A."/>
            <person name="Makalowski W."/>
            <person name="Marzo M."/>
            <person name="Matsuda M."/>
            <person name="Matzkin L."/>
            <person name="McAllister B."/>
            <person name="McBride C.S."/>
            <person name="McKernan B."/>
            <person name="McKernan K."/>
            <person name="Mendez-Lago M."/>
            <person name="Minx P."/>
            <person name="Mollenhauer M.U."/>
            <person name="Montooth K."/>
            <person name="Mount S.M."/>
            <person name="Mu X."/>
            <person name="Myers E."/>
            <person name="Negre B."/>
            <person name="Newfeld S."/>
            <person name="Nielsen R."/>
            <person name="Noor M.A."/>
            <person name="O'Grady P."/>
            <person name="Pachter L."/>
            <person name="Papaceit M."/>
            <person name="Parisi M.J."/>
            <person name="Parisi M."/>
            <person name="Parts L."/>
            <person name="Pedersen J.S."/>
            <person name="Pesole G."/>
            <person name="Phillippy A.M."/>
            <person name="Ponting C.P."/>
            <person name="Pop M."/>
            <person name="Porcelli D."/>
            <person name="Powell J.R."/>
            <person name="Prohaska S."/>
            <person name="Pruitt K."/>
            <person name="Puig M."/>
            <person name="Quesneville H."/>
            <person name="Ram K.R."/>
            <person name="Rand D."/>
            <person name="Rasmussen M.D."/>
            <person name="Reed L.K."/>
            <person name="Reenan R."/>
            <person name="Reily A."/>
            <person name="Remington K.A."/>
            <person name="Rieger T.T."/>
            <person name="Ritchie M.G."/>
            <person name="Robin C."/>
            <person name="Rogers Y.H."/>
            <person name="Rohde C."/>
            <person name="Rozas J."/>
            <person name="Rubenfield M.J."/>
            <person name="Ruiz A."/>
            <person name="Russo S."/>
            <person name="Salzberg S.L."/>
            <person name="Sanchez-Gracia A."/>
            <person name="Saranga D.J."/>
            <person name="Sato H."/>
            <person name="Schaeffer S.W."/>
            <person name="Schatz M.C."/>
            <person name="Schlenke T."/>
            <person name="Schwartz R."/>
            <person name="Segarra C."/>
            <person name="Singh R.S."/>
            <person name="Sirot L."/>
            <person name="Sirota M."/>
            <person name="Sisneros N.B."/>
            <person name="Smith C.D."/>
            <person name="Smith T.F."/>
            <person name="Spieth J."/>
            <person name="Stage D.E."/>
            <person name="Stark A."/>
            <person name="Stephan W."/>
            <person name="Strausberg R.L."/>
            <person name="Strempel S."/>
            <person name="Sturgill D."/>
            <person name="Sutton G."/>
            <person name="Sutton G.G."/>
            <person name="Tao W."/>
            <person name="Teichmann S."/>
            <person name="Tobari Y.N."/>
            <person name="Tomimura Y."/>
            <person name="Tsolas J.M."/>
            <person name="Valente V.L."/>
            <person name="Venter E."/>
            <person name="Venter J.C."/>
            <person name="Vicario S."/>
            <person name="Vieira F.G."/>
            <person name="Vilella A.J."/>
            <person name="Villasante A."/>
            <person name="Walenz B."/>
            <person name="Wang J."/>
            <person name="Wasserman M."/>
            <person name="Watts T."/>
            <person name="Wilson D."/>
            <person name="Wilson R.K."/>
            <person name="Wing R.A."/>
            <person name="Wolfner M.F."/>
            <person name="Wong A."/>
            <person name="Wong G.K."/>
            <person name="Wu C.I."/>
            <person name="Wu G."/>
            <person name="Yamamoto D."/>
            <person name="Yang H.P."/>
            <person name="Yang S.P."/>
            <person name="Yorke J.A."/>
            <person name="Yoshida K."/>
            <person name="Zdobnov E."/>
            <person name="Zhang P."/>
            <person name="Zhang Y."/>
            <person name="Zimin A.V."/>
            <person name="Baldwin J."/>
            <person name="Abdouelleil A."/>
            <person name="Abdulkadir J."/>
            <person name="Abebe A."/>
            <person name="Abera B."/>
            <person name="Abreu J."/>
            <person name="Acer S.C."/>
            <person name="Aftuck L."/>
            <person name="Alexander A."/>
            <person name="An P."/>
            <person name="Anderson E."/>
            <person name="Anderson S."/>
            <person name="Arachi H."/>
            <person name="Azer M."/>
            <person name="Bachantsang P."/>
            <person name="Barry A."/>
            <person name="Bayul T."/>
            <person name="Berlin A."/>
            <person name="Bessette D."/>
            <person name="Bloom T."/>
            <person name="Blye J."/>
            <person name="Boguslavskiy L."/>
            <person name="Bonnet C."/>
            <person name="Boukhgalter B."/>
            <person name="Bourzgui I."/>
            <person name="Brown A."/>
            <person name="Cahill P."/>
            <person name="Channer S."/>
            <person name="Cheshatsang Y."/>
            <person name="Chuda L."/>
            <person name="Citroen M."/>
            <person name="Collymore A."/>
            <person name="Cooke P."/>
            <person name="Costello M."/>
            <person name="D'Aco K."/>
            <person name="Daza R."/>
            <person name="De Haan G."/>
            <person name="DeGray S."/>
            <person name="DeMaso C."/>
            <person name="Dhargay N."/>
            <person name="Dooley K."/>
            <person name="Dooley E."/>
            <person name="Doricent M."/>
            <person name="Dorje P."/>
            <person name="Dorjee K."/>
            <person name="Dupes A."/>
            <person name="Elong R."/>
            <person name="Falk J."/>
            <person name="Farina A."/>
            <person name="Faro S."/>
            <person name="Ferguson D."/>
            <person name="Fisher S."/>
            <person name="Foley C.D."/>
            <person name="Franke A."/>
            <person name="Friedrich D."/>
            <person name="Gadbois L."/>
            <person name="Gearin G."/>
            <person name="Gearin C.R."/>
            <person name="Giannoukos G."/>
            <person name="Goode T."/>
            <person name="Graham J."/>
            <person name="Grandbois E."/>
            <person name="Grewal S."/>
            <person name="Gyaltsen K."/>
            <person name="Hafez N."/>
            <person name="Hagos B."/>
            <person name="Hall J."/>
            <person name="Henson C."/>
            <person name="Hollinger A."/>
            <person name="Honan T."/>
            <person name="Huard M.D."/>
            <person name="Hughes L."/>
            <person name="Hurhula B."/>
            <person name="Husby M.E."/>
            <person name="Kamat A."/>
            <person name="Kanga B."/>
            <person name="Kashin S."/>
            <person name="Khazanovich D."/>
            <person name="Kisner P."/>
            <person name="Lance K."/>
            <person name="Lara M."/>
            <person name="Lee W."/>
            <person name="Lennon N."/>
            <person name="Letendre F."/>
            <person name="LeVine R."/>
            <person name="Lipovsky A."/>
            <person name="Liu X."/>
            <person name="Liu J."/>
            <person name="Liu S."/>
            <person name="Lokyitsang T."/>
            <person name="Lokyitsang Y."/>
            <person name="Lubonja R."/>
            <person name="Lui A."/>
            <person name="MacDonald P."/>
            <person name="Magnisalis V."/>
            <person name="Maru K."/>
            <person name="Matthews C."/>
            <person name="McCusker W."/>
            <person name="McDonough S."/>
            <person name="Mehta T."/>
            <person name="Meldrim J."/>
            <person name="Meneus L."/>
            <person name="Mihai O."/>
            <person name="Mihalev A."/>
            <person name="Mihova T."/>
            <person name="Mittelman R."/>
            <person name="Mlenga V."/>
            <person name="Montmayeur A."/>
            <person name="Mulrain L."/>
            <person name="Navidi A."/>
            <person name="Naylor J."/>
            <person name="Negash T."/>
            <person name="Nguyen T."/>
            <person name="Nguyen N."/>
            <person name="Nicol R."/>
            <person name="Norbu C."/>
            <person name="Norbu N."/>
            <person name="Novod N."/>
            <person name="O'Neill B."/>
            <person name="Osman S."/>
            <person name="Markiewicz E."/>
            <person name="Oyono O.L."/>
            <person name="Patti C."/>
            <person name="Phunkhang P."/>
            <person name="Pierre F."/>
            <person name="Priest M."/>
            <person name="Raghuraman S."/>
            <person name="Rege F."/>
            <person name="Reyes R."/>
            <person name="Rise C."/>
            <person name="Rogov P."/>
            <person name="Ross K."/>
            <person name="Ryan E."/>
            <person name="Settipalli S."/>
            <person name="Shea T."/>
            <person name="Sherpa N."/>
            <person name="Shi L."/>
            <person name="Shih D."/>
            <person name="Sparrow T."/>
            <person name="Spaulding J."/>
            <person name="Stalker J."/>
            <person name="Stange-Thomann N."/>
            <person name="Stavropoulos S."/>
            <person name="Stone C."/>
            <person name="Strader C."/>
            <person name="Tesfaye S."/>
            <person name="Thomson T."/>
            <person name="Thoulutsang Y."/>
            <person name="Thoulutsang D."/>
            <person name="Topham K."/>
            <person name="Topping I."/>
            <person name="Tsamla T."/>
            <person name="Vassiliev H."/>
            <person name="Vo A."/>
            <person name="Wangchuk T."/>
            <person name="Wangdi T."/>
            <person name="Weiand M."/>
            <person name="Wilkinson J."/>
            <person name="Wilson A."/>
            <person name="Yadav S."/>
            <person name="Young G."/>
            <person name="Yu Q."/>
            <person name="Zembek L."/>
            <person name="Zhong D."/>
            <person name="Zimmer A."/>
            <person name="Zwirko Z."/>
            <person name="Jaffe D.B."/>
            <person name="Alvarez P."/>
            <person name="Brockman W."/>
            <person name="Butler J."/>
            <person name="Chin C."/>
            <person name="Gnerre S."/>
            <person name="Grabherr M."/>
            <person name="Kleber M."/>
            <person name="Mauceli E."/>
            <person name="MacCallum I."/>
        </authorList>
    </citation>
    <scope>NUCLEOTIDE SEQUENCE [LARGE SCALE GENOMIC DNA]</scope>
    <source>
        <strain evidence="4">Tucson 15010-1051.87</strain>
    </source>
</reference>
<organism evidence="3 4">
    <name type="scientific">Drosophila virilis</name>
    <name type="common">Fruit fly</name>
    <dbReference type="NCBI Taxonomy" id="7244"/>
    <lineage>
        <taxon>Eukaryota</taxon>
        <taxon>Metazoa</taxon>
        <taxon>Ecdysozoa</taxon>
        <taxon>Arthropoda</taxon>
        <taxon>Hexapoda</taxon>
        <taxon>Insecta</taxon>
        <taxon>Pterygota</taxon>
        <taxon>Neoptera</taxon>
        <taxon>Endopterygota</taxon>
        <taxon>Diptera</taxon>
        <taxon>Brachycera</taxon>
        <taxon>Muscomorpha</taxon>
        <taxon>Ephydroidea</taxon>
        <taxon>Drosophilidae</taxon>
        <taxon>Drosophila</taxon>
    </lineage>
</organism>
<keyword evidence="4" id="KW-1185">Reference proteome</keyword>
<evidence type="ECO:0000313" key="3">
    <source>
        <dbReference type="EMBL" id="EDW66501.2"/>
    </source>
</evidence>
<dbReference type="Pfam" id="PF00194">
    <property type="entry name" value="Carb_anhydrase"/>
    <property type="match status" value="1"/>
</dbReference>
<dbReference type="CDD" id="cd00326">
    <property type="entry name" value="alpha_CA"/>
    <property type="match status" value="1"/>
</dbReference>
<dbReference type="Proteomes" id="UP000008792">
    <property type="component" value="Unassembled WGS sequence"/>
</dbReference>
<name>B4LVZ6_DROVI</name>
<dbReference type="OrthoDB" id="429145at2759"/>
<evidence type="ECO:0000256" key="1">
    <source>
        <dbReference type="ARBA" id="ARBA00010718"/>
    </source>
</evidence>
<evidence type="ECO:0000313" key="4">
    <source>
        <dbReference type="Proteomes" id="UP000008792"/>
    </source>
</evidence>
<dbReference type="HOGENOM" id="CLU_039326_2_0_1"/>
<proteinExistence type="inferred from homology"/>
<sequence length="299" mass="33985">MYPNIFNKLFLLLPLAYRPPTNDDDRLPNADWNFVENGADWEGTCATGLRQAPIKLSVDSSLIAPLPRILFENYDEKLNSPLTLINKGYTVKMAIPATRNGRKPFITGGLLKGKYVADGVHFHWGSPESRGAEHLIERTRHDVEMHIVHRNLRYKDMAEAIHHADGIAVLGIMFKIVKNPARVYPGLKKIFTALPNIVEYHGETELLGPLTLGQLLGDLNTHHFYTYKGSLTTPGCNEAVIWTVFARPLPIPLSDIHNLWQLQDSNGNPIRNNYRELQPRNNRHVFYRANKDVNDFYLG</sequence>
<dbReference type="GO" id="GO:0004089">
    <property type="term" value="F:carbonate dehydratase activity"/>
    <property type="evidence" value="ECO:0007669"/>
    <property type="project" value="InterPro"/>
</dbReference>
<dbReference type="FunCoup" id="B4LVZ6">
    <property type="interactions" value="63"/>
</dbReference>
<protein>
    <recommendedName>
        <fullName evidence="2">Alpha-carbonic anhydrase domain-containing protein</fullName>
    </recommendedName>
</protein>
<evidence type="ECO:0000259" key="2">
    <source>
        <dbReference type="PROSITE" id="PS51144"/>
    </source>
</evidence>
<dbReference type="PROSITE" id="PS51144">
    <property type="entry name" value="ALPHA_CA_2"/>
    <property type="match status" value="1"/>
</dbReference>
<dbReference type="SUPFAM" id="SSF51069">
    <property type="entry name" value="Carbonic anhydrase"/>
    <property type="match status" value="1"/>
</dbReference>
<dbReference type="InterPro" id="IPR036398">
    <property type="entry name" value="CA_dom_sf"/>
</dbReference>
<dbReference type="KEGG" id="dvi:6629275"/>
<dbReference type="SMART" id="SM01057">
    <property type="entry name" value="Carb_anhydrase"/>
    <property type="match status" value="1"/>
</dbReference>
<dbReference type="EMBL" id="CH940650">
    <property type="protein sequence ID" value="EDW66501.2"/>
    <property type="molecule type" value="Genomic_DNA"/>
</dbReference>
<dbReference type="AlphaFoldDB" id="B4LVZ6"/>
<feature type="domain" description="Alpha-carbonic anhydrase" evidence="2">
    <location>
        <begin position="30"/>
        <end position="289"/>
    </location>
</feature>
<dbReference type="eggNOG" id="KOG0382">
    <property type="taxonomic scope" value="Eukaryota"/>
</dbReference>
<gene>
    <name evidence="3" type="primary">Dvir\GJ23584</name>
    <name evidence="3" type="ORF">Dvir_GJ23584</name>
</gene>
<comment type="similarity">
    <text evidence="1">Belongs to the alpha-carbonic anhydrase family.</text>
</comment>
<dbReference type="Gene3D" id="3.10.200.10">
    <property type="entry name" value="Alpha carbonic anhydrase"/>
    <property type="match status" value="1"/>
</dbReference>
<dbReference type="PANTHER" id="PTHR18952:SF137">
    <property type="entry name" value="CARBONIC ANHYDRASE"/>
    <property type="match status" value="1"/>
</dbReference>
<dbReference type="InParanoid" id="B4LVZ6"/>